<reference evidence="7" key="1">
    <citation type="journal article" date="2023" name="Mol. Biol. Evol.">
        <title>Third-Generation Sequencing Reveals the Adaptive Role of the Epigenome in Three Deep-Sea Polychaetes.</title>
        <authorList>
            <person name="Perez M."/>
            <person name="Aroh O."/>
            <person name="Sun Y."/>
            <person name="Lan Y."/>
            <person name="Juniper S.K."/>
            <person name="Young C.R."/>
            <person name="Angers B."/>
            <person name="Qian P.Y."/>
        </authorList>
    </citation>
    <scope>NUCLEOTIDE SEQUENCE</scope>
    <source>
        <strain evidence="7">P08H-3</strain>
    </source>
</reference>
<comment type="subcellular location">
    <subcellularLocation>
        <location evidence="1">Membrane</location>
        <topology evidence="1">Single-pass type I membrane protein</topology>
    </subcellularLocation>
</comment>
<feature type="region of interest" description="Disordered" evidence="6">
    <location>
        <begin position="260"/>
        <end position="294"/>
    </location>
</feature>
<keyword evidence="5" id="KW-0393">Immunoglobulin domain</keyword>
<keyword evidence="4" id="KW-0325">Glycoprotein</keyword>
<dbReference type="Gene3D" id="2.60.40.10">
    <property type="entry name" value="Immunoglobulins"/>
    <property type="match status" value="2"/>
</dbReference>
<dbReference type="Proteomes" id="UP001208570">
    <property type="component" value="Unassembled WGS sequence"/>
</dbReference>
<evidence type="ECO:0000256" key="4">
    <source>
        <dbReference type="ARBA" id="ARBA00023180"/>
    </source>
</evidence>
<evidence type="ECO:0000256" key="2">
    <source>
        <dbReference type="ARBA" id="ARBA00023136"/>
    </source>
</evidence>
<keyword evidence="2" id="KW-0472">Membrane</keyword>
<evidence type="ECO:0000256" key="1">
    <source>
        <dbReference type="ARBA" id="ARBA00004479"/>
    </source>
</evidence>
<dbReference type="PANTHER" id="PTHR11640:SF134">
    <property type="entry name" value="ECHINOID, ISOFORM A-RELATED"/>
    <property type="match status" value="1"/>
</dbReference>
<protein>
    <recommendedName>
        <fullName evidence="9">Ig-like domain-containing protein</fullName>
    </recommendedName>
</protein>
<sequence>MSGRDSGNYTCDVSGPGSAILGIVRYTVHVKAAVEKVYIVQGNASSSTSDQSTTPTITFVEGEPTPVRCIARGGSPPPEIEISIGRSDYTKYFRFDSVPAMSGDVGFRSLRMTTMLVTDNFRATADDDGKRLNCIAKVPGLTEVLKSIIVTVNYAPRIDCKSSAAYVGDRNIRVTCDVTARPPVTSWYWILDDNGTTVSEGEVMNGYWTIVTYLDGKMHLELYFREAVEESFRKYTLVARNTVEKRSAVVLLTRKYRDAESNPQSSAEQTPPYRKQHTRGRSNRDPSSLISGSGAMHHGPALTLLSVALLLCVH</sequence>
<name>A0AAD9MQD3_9ANNE</name>
<proteinExistence type="predicted"/>
<dbReference type="InterPro" id="IPR036179">
    <property type="entry name" value="Ig-like_dom_sf"/>
</dbReference>
<dbReference type="AlphaFoldDB" id="A0AAD9MQD3"/>
<evidence type="ECO:0000256" key="6">
    <source>
        <dbReference type="SAM" id="MobiDB-lite"/>
    </source>
</evidence>
<dbReference type="GO" id="GO:0005911">
    <property type="term" value="C:cell-cell junction"/>
    <property type="evidence" value="ECO:0007669"/>
    <property type="project" value="TreeGrafter"/>
</dbReference>
<dbReference type="GO" id="GO:0098609">
    <property type="term" value="P:cell-cell adhesion"/>
    <property type="evidence" value="ECO:0007669"/>
    <property type="project" value="TreeGrafter"/>
</dbReference>
<gene>
    <name evidence="7" type="ORF">LSH36_1077g00018</name>
</gene>
<dbReference type="GO" id="GO:0005886">
    <property type="term" value="C:plasma membrane"/>
    <property type="evidence" value="ECO:0007669"/>
    <property type="project" value="TreeGrafter"/>
</dbReference>
<evidence type="ECO:0008006" key="9">
    <source>
        <dbReference type="Google" id="ProtNLM"/>
    </source>
</evidence>
<dbReference type="GO" id="GO:0050839">
    <property type="term" value="F:cell adhesion molecule binding"/>
    <property type="evidence" value="ECO:0007669"/>
    <property type="project" value="TreeGrafter"/>
</dbReference>
<dbReference type="InterPro" id="IPR013783">
    <property type="entry name" value="Ig-like_fold"/>
</dbReference>
<accession>A0AAD9MQD3</accession>
<evidence type="ECO:0000256" key="3">
    <source>
        <dbReference type="ARBA" id="ARBA00023157"/>
    </source>
</evidence>
<evidence type="ECO:0000313" key="7">
    <source>
        <dbReference type="EMBL" id="KAK2141565.1"/>
    </source>
</evidence>
<dbReference type="PANTHER" id="PTHR11640">
    <property type="entry name" value="NEPHRIN"/>
    <property type="match status" value="1"/>
</dbReference>
<dbReference type="SUPFAM" id="SSF48726">
    <property type="entry name" value="Immunoglobulin"/>
    <property type="match status" value="2"/>
</dbReference>
<organism evidence="7 8">
    <name type="scientific">Paralvinella palmiformis</name>
    <dbReference type="NCBI Taxonomy" id="53620"/>
    <lineage>
        <taxon>Eukaryota</taxon>
        <taxon>Metazoa</taxon>
        <taxon>Spiralia</taxon>
        <taxon>Lophotrochozoa</taxon>
        <taxon>Annelida</taxon>
        <taxon>Polychaeta</taxon>
        <taxon>Sedentaria</taxon>
        <taxon>Canalipalpata</taxon>
        <taxon>Terebellida</taxon>
        <taxon>Terebelliformia</taxon>
        <taxon>Alvinellidae</taxon>
        <taxon>Paralvinella</taxon>
    </lineage>
</organism>
<evidence type="ECO:0000313" key="8">
    <source>
        <dbReference type="Proteomes" id="UP001208570"/>
    </source>
</evidence>
<comment type="caution">
    <text evidence="7">The sequence shown here is derived from an EMBL/GenBank/DDBJ whole genome shotgun (WGS) entry which is preliminary data.</text>
</comment>
<evidence type="ECO:0000256" key="5">
    <source>
        <dbReference type="ARBA" id="ARBA00023319"/>
    </source>
</evidence>
<dbReference type="InterPro" id="IPR051275">
    <property type="entry name" value="Cell_adhesion_signaling"/>
</dbReference>
<keyword evidence="3" id="KW-1015">Disulfide bond</keyword>
<dbReference type="EMBL" id="JAODUP010001077">
    <property type="protein sequence ID" value="KAK2141565.1"/>
    <property type="molecule type" value="Genomic_DNA"/>
</dbReference>
<keyword evidence="8" id="KW-1185">Reference proteome</keyword>